<accession>A0A2K2H8L1</accession>
<protein>
    <submittedName>
        <fullName evidence="2">Membrane protein FxsA</fullName>
    </submittedName>
</protein>
<dbReference type="GO" id="GO:0016020">
    <property type="term" value="C:membrane"/>
    <property type="evidence" value="ECO:0007669"/>
    <property type="project" value="InterPro"/>
</dbReference>
<dbReference type="NCBIfam" id="NF008528">
    <property type="entry name" value="PRK11463.1-2"/>
    <property type="match status" value="1"/>
</dbReference>
<sequence length="130" mass="14377">MFITLIVIFILVPILEVYTLIQAGALIGVGPTIALILLTGIAGAWLARSQGLELVQRIQSELAAGRMPTEELIDGAMVLVGGVVLLTPGFWTDLCGFICLVPGTRNLVKKLLRRWFENQRRKGTIQFRRF</sequence>
<dbReference type="InterPro" id="IPR007313">
    <property type="entry name" value="FxsA"/>
</dbReference>
<dbReference type="EMBL" id="PPFX01000028">
    <property type="protein sequence ID" value="PNU19563.1"/>
    <property type="molecule type" value="Genomic_DNA"/>
</dbReference>
<evidence type="ECO:0000313" key="2">
    <source>
        <dbReference type="EMBL" id="PNU19563.1"/>
    </source>
</evidence>
<comment type="caution">
    <text evidence="2">The sequence shown here is derived from an EMBL/GenBank/DDBJ whole genome shotgun (WGS) entry which is preliminary data.</text>
</comment>
<name>A0A2K2H8L1_9BACT</name>
<dbReference type="PANTHER" id="PTHR35335">
    <property type="entry name" value="UPF0716 PROTEIN FXSA"/>
    <property type="match status" value="1"/>
</dbReference>
<dbReference type="Proteomes" id="UP000236340">
    <property type="component" value="Unassembled WGS sequence"/>
</dbReference>
<keyword evidence="1" id="KW-0812">Transmembrane</keyword>
<keyword evidence="1" id="KW-0472">Membrane</keyword>
<gene>
    <name evidence="2" type="ORF">C2E25_12065</name>
</gene>
<dbReference type="OrthoDB" id="9792788at2"/>
<dbReference type="AlphaFoldDB" id="A0A2K2H8L1"/>
<proteinExistence type="predicted"/>
<dbReference type="PANTHER" id="PTHR35335:SF1">
    <property type="entry name" value="UPF0716 PROTEIN FXSA"/>
    <property type="match status" value="1"/>
</dbReference>
<organism evidence="2 3">
    <name type="scientific">Geothermobacter hydrogeniphilus</name>
    <dbReference type="NCBI Taxonomy" id="1969733"/>
    <lineage>
        <taxon>Bacteria</taxon>
        <taxon>Pseudomonadati</taxon>
        <taxon>Thermodesulfobacteriota</taxon>
        <taxon>Desulfuromonadia</taxon>
        <taxon>Desulfuromonadales</taxon>
        <taxon>Geothermobacteraceae</taxon>
        <taxon>Geothermobacter</taxon>
    </lineage>
</organism>
<feature type="transmembrane region" description="Helical" evidence="1">
    <location>
        <begin position="29"/>
        <end position="47"/>
    </location>
</feature>
<evidence type="ECO:0000256" key="1">
    <source>
        <dbReference type="SAM" id="Phobius"/>
    </source>
</evidence>
<keyword evidence="1" id="KW-1133">Transmembrane helix</keyword>
<evidence type="ECO:0000313" key="3">
    <source>
        <dbReference type="Proteomes" id="UP000236340"/>
    </source>
</evidence>
<dbReference type="RefSeq" id="WP_103115982.1">
    <property type="nucleotide sequence ID" value="NZ_PPFX01000028.1"/>
</dbReference>
<dbReference type="Pfam" id="PF04186">
    <property type="entry name" value="FxsA"/>
    <property type="match status" value="1"/>
</dbReference>
<reference evidence="2 3" key="1">
    <citation type="journal article" date="2018" name="Genome Announc.">
        <title>Genome Sequence of Geothermobacter sp. HR-1 Iron Reducer from the Loihi Seamount.</title>
        <authorList>
            <person name="Smith H."/>
            <person name="Abuyen K."/>
            <person name="Tremblay J."/>
            <person name="Savalia P."/>
            <person name="Perez-Rodriguez I."/>
            <person name="Emerson D."/>
            <person name="Tully B."/>
            <person name="Amend J."/>
        </authorList>
    </citation>
    <scope>NUCLEOTIDE SEQUENCE [LARGE SCALE GENOMIC DNA]</scope>
    <source>
        <strain evidence="2 3">HR-1</strain>
    </source>
</reference>